<dbReference type="PROSITE" id="PS00659">
    <property type="entry name" value="GLYCOSYL_HYDROL_F5"/>
    <property type="match status" value="1"/>
</dbReference>
<evidence type="ECO:0000256" key="2">
    <source>
        <dbReference type="ARBA" id="ARBA00022801"/>
    </source>
</evidence>
<dbReference type="PANTHER" id="PTHR31297">
    <property type="entry name" value="GLUCAN ENDO-1,6-BETA-GLUCOSIDASE B"/>
    <property type="match status" value="1"/>
</dbReference>
<evidence type="ECO:0000259" key="8">
    <source>
        <dbReference type="PROSITE" id="PS51766"/>
    </source>
</evidence>
<dbReference type="InterPro" id="IPR036439">
    <property type="entry name" value="Dockerin_dom_sf"/>
</dbReference>
<dbReference type="GO" id="GO:0008422">
    <property type="term" value="F:beta-glucosidase activity"/>
    <property type="evidence" value="ECO:0007669"/>
    <property type="project" value="TreeGrafter"/>
</dbReference>
<dbReference type="SMR" id="A0A7U3S3B7"/>
<evidence type="ECO:0000256" key="4">
    <source>
        <dbReference type="ARBA" id="ARBA00023277"/>
    </source>
</evidence>
<evidence type="ECO:0000256" key="7">
    <source>
        <dbReference type="SAM" id="SignalP"/>
    </source>
</evidence>
<dbReference type="PANTHER" id="PTHR31297:SF17">
    <property type="entry name" value="ENDOGLUCANASE"/>
    <property type="match status" value="1"/>
</dbReference>
<keyword evidence="3" id="KW-0136">Cellulose degradation</keyword>
<dbReference type="CDD" id="cd14256">
    <property type="entry name" value="Dockerin_I"/>
    <property type="match status" value="1"/>
</dbReference>
<feature type="signal peptide" evidence="7">
    <location>
        <begin position="1"/>
        <end position="32"/>
    </location>
</feature>
<keyword evidence="2" id="KW-0378">Hydrolase</keyword>
<dbReference type="Pfam" id="PF00150">
    <property type="entry name" value="Cellulase"/>
    <property type="match status" value="1"/>
</dbReference>
<reference evidence="9" key="1">
    <citation type="submission" date="2020-07" db="EMBL/GenBank/DDBJ databases">
        <authorList>
            <person name="Wang J."/>
            <person name="He B."/>
            <person name="Sun X."/>
            <person name="Cao J."/>
            <person name="Wang Q."/>
        </authorList>
    </citation>
    <scope>NUCLEOTIDE SEQUENCE</scope>
</reference>
<protein>
    <submittedName>
        <fullName evidence="9">Cellulase 5A</fullName>
    </submittedName>
</protein>
<dbReference type="SUPFAM" id="SSF51445">
    <property type="entry name" value="(Trans)glycosidases"/>
    <property type="match status" value="1"/>
</dbReference>
<feature type="chain" id="PRO_5039171801" evidence="7">
    <location>
        <begin position="33"/>
        <end position="690"/>
    </location>
</feature>
<keyword evidence="1 7" id="KW-0732">Signal</keyword>
<dbReference type="InterPro" id="IPR018087">
    <property type="entry name" value="Glyco_hydro_5_CS"/>
</dbReference>
<evidence type="ECO:0000256" key="3">
    <source>
        <dbReference type="ARBA" id="ARBA00023001"/>
    </source>
</evidence>
<gene>
    <name evidence="9" type="primary">cel5A</name>
    <name evidence="9" type="synonym">GH5</name>
</gene>
<dbReference type="GO" id="GO:0009986">
    <property type="term" value="C:cell surface"/>
    <property type="evidence" value="ECO:0007669"/>
    <property type="project" value="TreeGrafter"/>
</dbReference>
<dbReference type="EMBL" id="MT832755">
    <property type="protein sequence ID" value="QPB75698.1"/>
    <property type="molecule type" value="mRNA"/>
</dbReference>
<keyword evidence="6" id="KW-0624">Polysaccharide degradation</keyword>
<dbReference type="Gene3D" id="1.10.1330.10">
    <property type="entry name" value="Dockerin domain"/>
    <property type="match status" value="1"/>
</dbReference>
<evidence type="ECO:0000256" key="6">
    <source>
        <dbReference type="ARBA" id="ARBA00023326"/>
    </source>
</evidence>
<dbReference type="AlphaFoldDB" id="A0A7U3S3B7"/>
<feature type="domain" description="Dockerin" evidence="8">
    <location>
        <begin position="618"/>
        <end position="689"/>
    </location>
</feature>
<name>A0A7U3S3B7_RUMAL</name>
<keyword evidence="5" id="KW-0326">Glycosidase</keyword>
<proteinExistence type="evidence at transcript level"/>
<organism evidence="9">
    <name type="scientific">Ruminococcus albus</name>
    <dbReference type="NCBI Taxonomy" id="1264"/>
    <lineage>
        <taxon>Bacteria</taxon>
        <taxon>Bacillati</taxon>
        <taxon>Bacillota</taxon>
        <taxon>Clostridia</taxon>
        <taxon>Eubacteriales</taxon>
        <taxon>Oscillospiraceae</taxon>
        <taxon>Ruminococcus</taxon>
    </lineage>
</organism>
<dbReference type="Gene3D" id="3.20.20.80">
    <property type="entry name" value="Glycosidases"/>
    <property type="match status" value="1"/>
</dbReference>
<dbReference type="InterPro" id="IPR017853">
    <property type="entry name" value="GH"/>
</dbReference>
<accession>A0A7U3S3B7</accession>
<dbReference type="InterPro" id="IPR050386">
    <property type="entry name" value="Glycosyl_hydrolase_5"/>
</dbReference>
<sequence>MRDERNVFMNKNLRKKLSAAMAAITLFSSISAATCASGVYAAQINAPTLAAGTVSDSTSDTFNIPELSFDKKPLPDKASIKFVENMRLGWNLGNTFDAYDDTGWVDGEMNIETCWTHAPKTSKEMIDTVKAAGFNTVRIPVSWHNHVDGDLKISKQWIDRVQEVVDYAVADGLYVIINVHHDNDKSNMYPDTAHYESSKKYMTAIWKQVAERFKDYDEKLVFETMNEPRLTGHTNEWWIDYNNADCIDAIKTINKLNQDCVDTIRATGGNNGERYIAVPGYDCSVDGATNKYFEVPKDSAKDKLIVAVHAYVPYGFALAEKDDPQSVERFNINSDTKDITWAIDTVYDKYVSKGIPVYVGEYASLDKNNNLKDRVDWTAFYTAYAASRGITCCWWDAPGDMMLLERATCTWKFPAIVAALNKYAGNGTAPVINTTVPTETTTTTTLAPLADGDKLYGKKDAEGIVTFSKAIGDNAFIEVKAGADTGFMNGCLGFSETVDGKNYWVAYVWEAKKSSTISLDMAIPGQIVEINGDETLDVTDKDTIKKVTDKIKSEKSAMLQVWYASDKSGKEITPASSAAENIDVYIPAAGGDDTTVSSSIETTTTTSETTVSSSEIKKDILFGDANCDGKVDISDAVLIMQSLSNPSKYKLTEDGKANADCAGNNDGITNNDALAIQKYCLSIIDSLPEK</sequence>
<dbReference type="GO" id="GO:0030245">
    <property type="term" value="P:cellulose catabolic process"/>
    <property type="evidence" value="ECO:0007669"/>
    <property type="project" value="UniProtKB-KW"/>
</dbReference>
<dbReference type="InterPro" id="IPR016134">
    <property type="entry name" value="Dockerin_dom"/>
</dbReference>
<dbReference type="SUPFAM" id="SSF63446">
    <property type="entry name" value="Type I dockerin domain"/>
    <property type="match status" value="1"/>
</dbReference>
<dbReference type="GO" id="GO:0005576">
    <property type="term" value="C:extracellular region"/>
    <property type="evidence" value="ECO:0007669"/>
    <property type="project" value="TreeGrafter"/>
</dbReference>
<dbReference type="PROSITE" id="PS51766">
    <property type="entry name" value="DOCKERIN"/>
    <property type="match status" value="1"/>
</dbReference>
<evidence type="ECO:0000256" key="5">
    <source>
        <dbReference type="ARBA" id="ARBA00023295"/>
    </source>
</evidence>
<evidence type="ECO:0000313" key="9">
    <source>
        <dbReference type="EMBL" id="QPB75698.1"/>
    </source>
</evidence>
<evidence type="ECO:0000256" key="1">
    <source>
        <dbReference type="ARBA" id="ARBA00022729"/>
    </source>
</evidence>
<keyword evidence="4" id="KW-0119">Carbohydrate metabolism</keyword>
<dbReference type="InterPro" id="IPR001547">
    <property type="entry name" value="Glyco_hydro_5"/>
</dbReference>